<accession>A0ABR3HIX6</accession>
<comment type="caution">
    <text evidence="2">The sequence shown here is derived from an EMBL/GenBank/DDBJ whole genome shotgun (WGS) entry which is preliminary data.</text>
</comment>
<name>A0ABR3HIX6_LOXSC</name>
<protein>
    <submittedName>
        <fullName evidence="2">Uncharacterized protein</fullName>
    </submittedName>
</protein>
<dbReference type="EMBL" id="JBEUOH010000018">
    <property type="protein sequence ID" value="KAL0870363.1"/>
    <property type="molecule type" value="Genomic_DNA"/>
</dbReference>
<evidence type="ECO:0000313" key="2">
    <source>
        <dbReference type="EMBL" id="KAL0870363.1"/>
    </source>
</evidence>
<sequence length="158" mass="16675">MARMENAPVHQEGTESEQNIPTLPAARSTARSGGGRSFQHRDAANLKEPRNAAVRCLGVENMHLRVIWPGGRTLSRSHRAILSGTLVHRHSCVRRHDPASSRSTSTGAYGTPPVPGGRAGGSSGSAAPPRRKSPRGLEAQVRARPARSGSSGMHLAAP</sequence>
<evidence type="ECO:0000256" key="1">
    <source>
        <dbReference type="SAM" id="MobiDB-lite"/>
    </source>
</evidence>
<feature type="region of interest" description="Disordered" evidence="1">
    <location>
        <begin position="92"/>
        <end position="158"/>
    </location>
</feature>
<gene>
    <name evidence="2" type="ORF">ABMA27_005373</name>
</gene>
<feature type="region of interest" description="Disordered" evidence="1">
    <location>
        <begin position="1"/>
        <end position="46"/>
    </location>
</feature>
<dbReference type="Proteomes" id="UP001549920">
    <property type="component" value="Unassembled WGS sequence"/>
</dbReference>
<keyword evidence="3" id="KW-1185">Reference proteome</keyword>
<proteinExistence type="predicted"/>
<evidence type="ECO:0000313" key="3">
    <source>
        <dbReference type="Proteomes" id="UP001549920"/>
    </source>
</evidence>
<organism evidence="2 3">
    <name type="scientific">Loxostege sticticalis</name>
    <name type="common">Beet webworm moth</name>
    <dbReference type="NCBI Taxonomy" id="481309"/>
    <lineage>
        <taxon>Eukaryota</taxon>
        <taxon>Metazoa</taxon>
        <taxon>Ecdysozoa</taxon>
        <taxon>Arthropoda</taxon>
        <taxon>Hexapoda</taxon>
        <taxon>Insecta</taxon>
        <taxon>Pterygota</taxon>
        <taxon>Neoptera</taxon>
        <taxon>Endopterygota</taxon>
        <taxon>Lepidoptera</taxon>
        <taxon>Glossata</taxon>
        <taxon>Ditrysia</taxon>
        <taxon>Pyraloidea</taxon>
        <taxon>Crambidae</taxon>
        <taxon>Pyraustinae</taxon>
        <taxon>Loxostege</taxon>
    </lineage>
</organism>
<reference evidence="2 3" key="1">
    <citation type="submission" date="2024-06" db="EMBL/GenBank/DDBJ databases">
        <title>A chromosome-level genome assembly of beet webworm, Loxostege sticticalis.</title>
        <authorList>
            <person name="Zhang Y."/>
        </authorList>
    </citation>
    <scope>NUCLEOTIDE SEQUENCE [LARGE SCALE GENOMIC DNA]</scope>
    <source>
        <strain evidence="2">AQ026</strain>
        <tissue evidence="2">Whole body</tissue>
    </source>
</reference>